<evidence type="ECO:0000256" key="2">
    <source>
        <dbReference type="ARBA" id="ARBA00004524"/>
    </source>
</evidence>
<evidence type="ECO:0000256" key="17">
    <source>
        <dbReference type="ARBA" id="ARBA00047920"/>
    </source>
</evidence>
<dbReference type="InParanoid" id="A0A2I0LYQ7"/>
<dbReference type="KEGG" id="clv:102085205"/>
<dbReference type="FunFam" id="3.40.309.10:FF:000003">
    <property type="entry name" value="Aldehyde dehydrogenase"/>
    <property type="match status" value="1"/>
</dbReference>
<comment type="catalytic activity">
    <reaction evidence="25">
        <text>decanal + NAD(+) + H2O = decanoate + NADH + 2 H(+)</text>
        <dbReference type="Rhea" id="RHEA:44104"/>
        <dbReference type="ChEBI" id="CHEBI:15377"/>
        <dbReference type="ChEBI" id="CHEBI:15378"/>
        <dbReference type="ChEBI" id="CHEBI:27689"/>
        <dbReference type="ChEBI" id="CHEBI:31457"/>
        <dbReference type="ChEBI" id="CHEBI:57540"/>
        <dbReference type="ChEBI" id="CHEBI:57945"/>
    </reaction>
</comment>
<feature type="domain" description="Aldehyde dehydrogenase" evidence="33">
    <location>
        <begin position="3"/>
        <end position="430"/>
    </location>
</feature>
<keyword evidence="11 28" id="KW-0560">Oxidoreductase</keyword>
<sequence length="520" mass="57130">MERMQRVVGQARAAFRSGRCRSLEFRLQQLKGLERMVREREQEILAAIHADLHKSGPNAFNHEILGLLGELALAMDKLKSWAAPQPVKKNLLTLRDEAYICPEPLGVVLIIGAWNYPFVLVMQPLVGAIAAGNAVVVKPSEISENTARLVADLLPQYLDPELYPVVTGGVPETTELLKERFDHILYTGNSTVGKIVMAAAAKHLTPVTLELGGKSPCYIDKDCDLTVACRRITWGKYMNCGQTCIAPDYILCDPSIQSKVVENIKATLRQLWGGRWQRVPLGAACVCDLVGVACMWLKGRGSVMGHVLLSCSHHLLPLFASAPTILTDVSPESKVMEEEIFGPVLPILTVKSVDEAIEFINCREKPLALYVFSNNKKLIRRVISETSSGGVTGNDVIMHFFLSTLPFGGVGNSGMGAYHGKHSFDTFSHRRACLIKDLKMESTNKLRYPPGSQKKVDLAKFFLLKRFNKSRAGVVIFAVLISVLLGIATAVVAKNHQAVLKSKALLLVLAVQSLGGRRLW</sequence>
<dbReference type="GO" id="GO:0006081">
    <property type="term" value="P:aldehyde metabolic process"/>
    <property type="evidence" value="ECO:0007669"/>
    <property type="project" value="InterPro"/>
</dbReference>
<evidence type="ECO:0000256" key="19">
    <source>
        <dbReference type="ARBA" id="ARBA00048322"/>
    </source>
</evidence>
<dbReference type="Proteomes" id="UP000053872">
    <property type="component" value="Unassembled WGS sequence"/>
</dbReference>
<dbReference type="PIRSF" id="PIRSF036492">
    <property type="entry name" value="ALDH"/>
    <property type="match status" value="1"/>
</dbReference>
<comment type="catalytic activity">
    <reaction evidence="15">
        <text>2,6,10,14-tetramethylpentadecanal + NAD(+) + H2O = 2,6,10,14-tetramethylpentadecanoate + NADH + 2 H(+)</text>
        <dbReference type="Rhea" id="RHEA:44016"/>
        <dbReference type="ChEBI" id="CHEBI:15377"/>
        <dbReference type="ChEBI" id="CHEBI:15378"/>
        <dbReference type="ChEBI" id="CHEBI:49189"/>
        <dbReference type="ChEBI" id="CHEBI:57540"/>
        <dbReference type="ChEBI" id="CHEBI:57945"/>
        <dbReference type="ChEBI" id="CHEBI:77268"/>
    </reaction>
</comment>
<evidence type="ECO:0000256" key="4">
    <source>
        <dbReference type="ARBA" id="ARBA00011738"/>
    </source>
</evidence>
<dbReference type="InterPro" id="IPR016161">
    <property type="entry name" value="Ald_DH/histidinol_DH"/>
</dbReference>
<accession>A0A2I0LYQ7</accession>
<comment type="catalytic activity">
    <reaction evidence="26">
        <text>hexadecanoate + NADH + 2 H(+) = hexadecanal + NAD(+) + H2O</text>
        <dbReference type="Rhea" id="RHEA:33739"/>
        <dbReference type="ChEBI" id="CHEBI:7896"/>
        <dbReference type="ChEBI" id="CHEBI:15377"/>
        <dbReference type="ChEBI" id="CHEBI:15378"/>
        <dbReference type="ChEBI" id="CHEBI:17600"/>
        <dbReference type="ChEBI" id="CHEBI:57540"/>
        <dbReference type="ChEBI" id="CHEBI:57945"/>
    </reaction>
</comment>
<evidence type="ECO:0000256" key="31">
    <source>
        <dbReference type="RuleBase" id="RU003345"/>
    </source>
</evidence>
<evidence type="ECO:0000256" key="8">
    <source>
        <dbReference type="ARBA" id="ARBA00022832"/>
    </source>
</evidence>
<protein>
    <recommendedName>
        <fullName evidence="28">Aldehyde dehydrogenase</fullName>
    </recommendedName>
</protein>
<keyword evidence="8" id="KW-0276">Fatty acid metabolism</keyword>
<evidence type="ECO:0000256" key="13">
    <source>
        <dbReference type="ARBA" id="ARBA00023098"/>
    </source>
</evidence>
<evidence type="ECO:0000256" key="18">
    <source>
        <dbReference type="ARBA" id="ARBA00047959"/>
    </source>
</evidence>
<dbReference type="GO" id="GO:0006631">
    <property type="term" value="P:fatty acid metabolic process"/>
    <property type="evidence" value="ECO:0007669"/>
    <property type="project" value="UniProtKB-KW"/>
</dbReference>
<evidence type="ECO:0000256" key="15">
    <source>
        <dbReference type="ARBA" id="ARBA00047498"/>
    </source>
</evidence>
<keyword evidence="14 32" id="KW-0472">Membrane</keyword>
<comment type="catalytic activity">
    <reaction evidence="24">
        <text>a fatty aldehyde + NAD(+) + H2O = a fatty acid + NADH + 2 H(+)</text>
        <dbReference type="Rhea" id="RHEA:49832"/>
        <dbReference type="ChEBI" id="CHEBI:15377"/>
        <dbReference type="ChEBI" id="CHEBI:15378"/>
        <dbReference type="ChEBI" id="CHEBI:28868"/>
        <dbReference type="ChEBI" id="CHEBI:35746"/>
        <dbReference type="ChEBI" id="CHEBI:57540"/>
        <dbReference type="ChEBI" id="CHEBI:57945"/>
    </reaction>
</comment>
<evidence type="ECO:0000256" key="30">
    <source>
        <dbReference type="PROSITE-ProRule" id="PRU10007"/>
    </source>
</evidence>
<evidence type="ECO:0000256" key="26">
    <source>
        <dbReference type="ARBA" id="ARBA00049148"/>
    </source>
</evidence>
<evidence type="ECO:0000256" key="10">
    <source>
        <dbReference type="ARBA" id="ARBA00022989"/>
    </source>
</evidence>
<keyword evidence="7" id="KW-0256">Endoplasmic reticulum</keyword>
<dbReference type="EMBL" id="AKCR02000061">
    <property type="protein sequence ID" value="PKK22562.1"/>
    <property type="molecule type" value="Genomic_DNA"/>
</dbReference>
<keyword evidence="9" id="KW-0492">Microsome</keyword>
<feature type="active site" evidence="29">
    <location>
        <position position="244"/>
    </location>
</feature>
<evidence type="ECO:0000256" key="12">
    <source>
        <dbReference type="ARBA" id="ARBA00023027"/>
    </source>
</evidence>
<comment type="subunit">
    <text evidence="4">Homodimer.</text>
</comment>
<evidence type="ECO:0000256" key="23">
    <source>
        <dbReference type="ARBA" id="ARBA00048826"/>
    </source>
</evidence>
<dbReference type="PROSITE" id="PS00687">
    <property type="entry name" value="ALDEHYDE_DEHYDR_GLU"/>
    <property type="match status" value="1"/>
</dbReference>
<evidence type="ECO:0000256" key="1">
    <source>
        <dbReference type="ARBA" id="ARBA00004131"/>
    </source>
</evidence>
<evidence type="ECO:0000256" key="16">
    <source>
        <dbReference type="ARBA" id="ARBA00047531"/>
    </source>
</evidence>
<evidence type="ECO:0000256" key="20">
    <source>
        <dbReference type="ARBA" id="ARBA00048607"/>
    </source>
</evidence>
<evidence type="ECO:0000256" key="5">
    <source>
        <dbReference type="ARBA" id="ARBA00022553"/>
    </source>
</evidence>
<comment type="catalytic activity">
    <reaction evidence="23">
        <text>(2E)-hexadecenal + NAD(+) + H2O = (E)-hexadec-2-enoate + NADH + 2 H(+)</text>
        <dbReference type="Rhea" id="RHEA:36135"/>
        <dbReference type="ChEBI" id="CHEBI:15377"/>
        <dbReference type="ChEBI" id="CHEBI:15378"/>
        <dbReference type="ChEBI" id="CHEBI:17585"/>
        <dbReference type="ChEBI" id="CHEBI:57540"/>
        <dbReference type="ChEBI" id="CHEBI:57945"/>
        <dbReference type="ChEBI" id="CHEBI:72745"/>
    </reaction>
</comment>
<evidence type="ECO:0000256" key="27">
    <source>
        <dbReference type="ARBA" id="ARBA00049194"/>
    </source>
</evidence>
<dbReference type="InterPro" id="IPR016163">
    <property type="entry name" value="Ald_DH_C"/>
</dbReference>
<dbReference type="SUPFAM" id="SSF53720">
    <property type="entry name" value="ALDH-like"/>
    <property type="match status" value="1"/>
</dbReference>
<keyword evidence="12" id="KW-0520">NAD</keyword>
<dbReference type="PANTHER" id="PTHR43570:SF9">
    <property type="entry name" value="ALDEHYDE DEHYDROGENASE FAMILY 3 MEMBER A2"/>
    <property type="match status" value="1"/>
</dbReference>
<dbReference type="OrthoDB" id="440325at2759"/>
<dbReference type="FunFam" id="3.40.605.10:FF:000004">
    <property type="entry name" value="Aldehyde dehydrogenase"/>
    <property type="match status" value="1"/>
</dbReference>
<dbReference type="STRING" id="8932.A0A2I0LYQ7"/>
<evidence type="ECO:0000256" key="11">
    <source>
        <dbReference type="ARBA" id="ARBA00023002"/>
    </source>
</evidence>
<comment type="catalytic activity">
    <reaction evidence="21">
        <text>octadecanal + NAD(+) + H2O = octadecanoate + NADH + 2 H(+)</text>
        <dbReference type="Rhea" id="RHEA:44020"/>
        <dbReference type="ChEBI" id="CHEBI:15377"/>
        <dbReference type="ChEBI" id="CHEBI:15378"/>
        <dbReference type="ChEBI" id="CHEBI:17034"/>
        <dbReference type="ChEBI" id="CHEBI:25629"/>
        <dbReference type="ChEBI" id="CHEBI:57540"/>
        <dbReference type="ChEBI" id="CHEBI:57945"/>
    </reaction>
</comment>
<dbReference type="Pfam" id="PF00171">
    <property type="entry name" value="Aldedh"/>
    <property type="match status" value="1"/>
</dbReference>
<keyword evidence="5" id="KW-0597">Phosphoprotein</keyword>
<evidence type="ECO:0000259" key="33">
    <source>
        <dbReference type="Pfam" id="PF00171"/>
    </source>
</evidence>
<comment type="catalytic activity">
    <reaction evidence="20">
        <text>22-oxodocosanoate + NAD(+) + H2O = docosanedioate + NADH + 2 H(+)</text>
        <dbReference type="Rhea" id="RHEA:39015"/>
        <dbReference type="ChEBI" id="CHEBI:15377"/>
        <dbReference type="ChEBI" id="CHEBI:15378"/>
        <dbReference type="ChEBI" id="CHEBI:57540"/>
        <dbReference type="ChEBI" id="CHEBI:57945"/>
        <dbReference type="ChEBI" id="CHEBI:76298"/>
        <dbReference type="ChEBI" id="CHEBI:76299"/>
    </reaction>
</comment>
<comment type="catalytic activity">
    <reaction evidence="19">
        <text>dodecanoate + NADH + 2 H(+) = dodecanal + NAD(+) + H2O</text>
        <dbReference type="Rhea" id="RHEA:44168"/>
        <dbReference type="ChEBI" id="CHEBI:15377"/>
        <dbReference type="ChEBI" id="CHEBI:15378"/>
        <dbReference type="ChEBI" id="CHEBI:18262"/>
        <dbReference type="ChEBI" id="CHEBI:27836"/>
        <dbReference type="ChEBI" id="CHEBI:57540"/>
        <dbReference type="ChEBI" id="CHEBI:57945"/>
    </reaction>
</comment>
<feature type="transmembrane region" description="Helical" evidence="32">
    <location>
        <begin position="472"/>
        <end position="493"/>
    </location>
</feature>
<evidence type="ECO:0000256" key="14">
    <source>
        <dbReference type="ARBA" id="ARBA00023136"/>
    </source>
</evidence>
<reference evidence="34 35" key="1">
    <citation type="journal article" date="2013" name="Science">
        <title>Genomic diversity and evolution of the head crest in the rock pigeon.</title>
        <authorList>
            <person name="Shapiro M.D."/>
            <person name="Kronenberg Z."/>
            <person name="Li C."/>
            <person name="Domyan E.T."/>
            <person name="Pan H."/>
            <person name="Campbell M."/>
            <person name="Tan H."/>
            <person name="Huff C.D."/>
            <person name="Hu H."/>
            <person name="Vickrey A.I."/>
            <person name="Nielsen S.C."/>
            <person name="Stringham S.A."/>
            <person name="Hu H."/>
            <person name="Willerslev E."/>
            <person name="Gilbert M.T."/>
            <person name="Yandell M."/>
            <person name="Zhang G."/>
            <person name="Wang J."/>
        </authorList>
    </citation>
    <scope>NUCLEOTIDE SEQUENCE [LARGE SCALE GENOMIC DNA]</scope>
    <source>
        <tissue evidence="34">Blood</tissue>
    </source>
</reference>
<comment type="catalytic activity">
    <reaction evidence="27">
        <text>an aldehyde + NAD(+) + H2O = a carboxylate + NADH + 2 H(+)</text>
        <dbReference type="Rhea" id="RHEA:16185"/>
        <dbReference type="ChEBI" id="CHEBI:15377"/>
        <dbReference type="ChEBI" id="CHEBI:15378"/>
        <dbReference type="ChEBI" id="CHEBI:17478"/>
        <dbReference type="ChEBI" id="CHEBI:29067"/>
        <dbReference type="ChEBI" id="CHEBI:57540"/>
        <dbReference type="ChEBI" id="CHEBI:57945"/>
        <dbReference type="EC" id="1.2.1.3"/>
    </reaction>
</comment>
<evidence type="ECO:0000256" key="28">
    <source>
        <dbReference type="PIRNR" id="PIRNR036492"/>
    </source>
</evidence>
<dbReference type="GO" id="GO:0005789">
    <property type="term" value="C:endoplasmic reticulum membrane"/>
    <property type="evidence" value="ECO:0007669"/>
    <property type="project" value="UniProtKB-SubCell"/>
</dbReference>
<dbReference type="Gene3D" id="3.40.605.10">
    <property type="entry name" value="Aldehyde Dehydrogenase, Chain A, domain 1"/>
    <property type="match status" value="1"/>
</dbReference>
<name>A0A2I0LYQ7_COLLI</name>
<evidence type="ECO:0000313" key="35">
    <source>
        <dbReference type="Proteomes" id="UP000053872"/>
    </source>
</evidence>
<keyword evidence="35" id="KW-1185">Reference proteome</keyword>
<evidence type="ECO:0000256" key="6">
    <source>
        <dbReference type="ARBA" id="ARBA00022692"/>
    </source>
</evidence>
<comment type="caution">
    <text evidence="34">The sequence shown here is derived from an EMBL/GenBank/DDBJ whole genome shotgun (WGS) entry which is preliminary data.</text>
</comment>
<comment type="catalytic activity">
    <reaction evidence="16">
        <text>heptanal + NAD(+) + H2O = heptanoate + NADH + 2 H(+)</text>
        <dbReference type="Rhea" id="RHEA:44108"/>
        <dbReference type="ChEBI" id="CHEBI:15377"/>
        <dbReference type="ChEBI" id="CHEBI:15378"/>
        <dbReference type="ChEBI" id="CHEBI:32362"/>
        <dbReference type="ChEBI" id="CHEBI:34787"/>
        <dbReference type="ChEBI" id="CHEBI:57540"/>
        <dbReference type="ChEBI" id="CHEBI:57945"/>
    </reaction>
</comment>
<comment type="catalytic activity">
    <reaction evidence="22">
        <text>octanal + NAD(+) + H2O = octanoate + NADH + 2 H(+)</text>
        <dbReference type="Rhea" id="RHEA:44100"/>
        <dbReference type="ChEBI" id="CHEBI:15377"/>
        <dbReference type="ChEBI" id="CHEBI:15378"/>
        <dbReference type="ChEBI" id="CHEBI:17935"/>
        <dbReference type="ChEBI" id="CHEBI:25646"/>
        <dbReference type="ChEBI" id="CHEBI:57540"/>
        <dbReference type="ChEBI" id="CHEBI:57945"/>
    </reaction>
</comment>
<dbReference type="InterPro" id="IPR012394">
    <property type="entry name" value="Aldehyde_DH_NAD(P)"/>
</dbReference>
<keyword evidence="13" id="KW-0443">Lipid metabolism</keyword>
<dbReference type="InterPro" id="IPR029510">
    <property type="entry name" value="Ald_DH_CS_GLU"/>
</dbReference>
<evidence type="ECO:0000256" key="29">
    <source>
        <dbReference type="PIRSR" id="PIRSR036492-1"/>
    </source>
</evidence>
<gene>
    <name evidence="34" type="ORF">A306_00008028</name>
</gene>
<evidence type="ECO:0000256" key="9">
    <source>
        <dbReference type="ARBA" id="ARBA00022848"/>
    </source>
</evidence>
<evidence type="ECO:0000313" key="34">
    <source>
        <dbReference type="EMBL" id="PKK22562.1"/>
    </source>
</evidence>
<evidence type="ECO:0000256" key="24">
    <source>
        <dbReference type="ARBA" id="ARBA00048895"/>
    </source>
</evidence>
<evidence type="ECO:0000256" key="32">
    <source>
        <dbReference type="SAM" id="Phobius"/>
    </source>
</evidence>
<dbReference type="GO" id="GO:0004028">
    <property type="term" value="F:3-chloroallyl aldehyde dehydrogenase activity"/>
    <property type="evidence" value="ECO:0007669"/>
    <property type="project" value="TreeGrafter"/>
</dbReference>
<evidence type="ECO:0000256" key="22">
    <source>
        <dbReference type="ARBA" id="ARBA00048806"/>
    </source>
</evidence>
<evidence type="ECO:0000256" key="3">
    <source>
        <dbReference type="ARBA" id="ARBA00009986"/>
    </source>
</evidence>
<dbReference type="PROSITE" id="PS00070">
    <property type="entry name" value="ALDEHYDE_DEHYDR_CYS"/>
    <property type="match status" value="1"/>
</dbReference>
<evidence type="ECO:0000256" key="25">
    <source>
        <dbReference type="ARBA" id="ARBA00048972"/>
    </source>
</evidence>
<comment type="catalytic activity">
    <reaction evidence="17">
        <text>(2E,6E)-farnesal + NAD(+) + H2O = (2E,6E)-farnesoate + NADH + 2 H(+)</text>
        <dbReference type="Rhea" id="RHEA:24216"/>
        <dbReference type="ChEBI" id="CHEBI:15377"/>
        <dbReference type="ChEBI" id="CHEBI:15378"/>
        <dbReference type="ChEBI" id="CHEBI:15894"/>
        <dbReference type="ChEBI" id="CHEBI:57540"/>
        <dbReference type="ChEBI" id="CHEBI:57945"/>
        <dbReference type="ChEBI" id="CHEBI:83276"/>
        <dbReference type="EC" id="1.2.1.94"/>
    </reaction>
</comment>
<evidence type="ECO:0000256" key="21">
    <source>
        <dbReference type="ARBA" id="ARBA00048648"/>
    </source>
</evidence>
<keyword evidence="10 32" id="KW-1133">Transmembrane helix</keyword>
<comment type="catalytic activity">
    <reaction evidence="18">
        <text>tetradecanal + NAD(+) + H2O = tetradecanoate + NADH + 2 H(+)</text>
        <dbReference type="Rhea" id="RHEA:44172"/>
        <dbReference type="ChEBI" id="CHEBI:15377"/>
        <dbReference type="ChEBI" id="CHEBI:15378"/>
        <dbReference type="ChEBI" id="CHEBI:30807"/>
        <dbReference type="ChEBI" id="CHEBI:57540"/>
        <dbReference type="ChEBI" id="CHEBI:57945"/>
        <dbReference type="ChEBI" id="CHEBI:84067"/>
    </reaction>
</comment>
<dbReference type="GO" id="GO:0120553">
    <property type="term" value="F:farnesal dehydrogenase (NAD+) activity"/>
    <property type="evidence" value="ECO:0007669"/>
    <property type="project" value="UniProtKB-EC"/>
</dbReference>
<dbReference type="Gene3D" id="3.40.309.10">
    <property type="entry name" value="Aldehyde Dehydrogenase, Chain A, domain 2"/>
    <property type="match status" value="1"/>
</dbReference>
<organism evidence="34 35">
    <name type="scientific">Columba livia</name>
    <name type="common">Rock dove</name>
    <dbReference type="NCBI Taxonomy" id="8932"/>
    <lineage>
        <taxon>Eukaryota</taxon>
        <taxon>Metazoa</taxon>
        <taxon>Chordata</taxon>
        <taxon>Craniata</taxon>
        <taxon>Vertebrata</taxon>
        <taxon>Euteleostomi</taxon>
        <taxon>Archelosauria</taxon>
        <taxon>Archosauria</taxon>
        <taxon>Dinosauria</taxon>
        <taxon>Saurischia</taxon>
        <taxon>Theropoda</taxon>
        <taxon>Coelurosauria</taxon>
        <taxon>Aves</taxon>
        <taxon>Neognathae</taxon>
        <taxon>Neoaves</taxon>
        <taxon>Columbimorphae</taxon>
        <taxon>Columbiformes</taxon>
        <taxon>Columbidae</taxon>
        <taxon>Columba</taxon>
    </lineage>
</organism>
<dbReference type="InterPro" id="IPR016162">
    <property type="entry name" value="Ald_DH_N"/>
</dbReference>
<evidence type="ECO:0000256" key="7">
    <source>
        <dbReference type="ARBA" id="ARBA00022824"/>
    </source>
</evidence>
<dbReference type="AlphaFoldDB" id="A0A2I0LYQ7"/>
<keyword evidence="6 32" id="KW-0812">Transmembrane</keyword>
<feature type="active site" evidence="29 30">
    <location>
        <position position="210"/>
    </location>
</feature>
<dbReference type="InterPro" id="IPR016160">
    <property type="entry name" value="Ald_DH_CS_CYS"/>
</dbReference>
<comment type="similarity">
    <text evidence="3 28 31">Belongs to the aldehyde dehydrogenase family.</text>
</comment>
<dbReference type="InterPro" id="IPR015590">
    <property type="entry name" value="Aldehyde_DH_dom"/>
</dbReference>
<comment type="subcellular location">
    <subcellularLocation>
        <location evidence="1">Endoplasmic reticulum membrane</location>
        <topology evidence="1">Single-pass membrane protein</topology>
        <orientation evidence="1">Cytoplasmic side</orientation>
    </subcellularLocation>
    <subcellularLocation>
        <location evidence="2">Microsome membrane</location>
    </subcellularLocation>
</comment>
<proteinExistence type="inferred from homology"/>
<dbReference type="PANTHER" id="PTHR43570">
    <property type="entry name" value="ALDEHYDE DEHYDROGENASE"/>
    <property type="match status" value="1"/>
</dbReference>